<dbReference type="SMART" id="SM00343">
    <property type="entry name" value="ZnF_C2HC"/>
    <property type="match status" value="4"/>
</dbReference>
<evidence type="ECO:0000256" key="2">
    <source>
        <dbReference type="SAM" id="MobiDB-lite"/>
    </source>
</evidence>
<feature type="compositionally biased region" description="Basic and acidic residues" evidence="2">
    <location>
        <begin position="231"/>
        <end position="247"/>
    </location>
</feature>
<comment type="caution">
    <text evidence="4">The sequence shown here is derived from an EMBL/GenBank/DDBJ whole genome shotgun (WGS) entry which is preliminary data.</text>
</comment>
<sequence>MRHRSKHAAAADADARGDAPGDNAGRAEGAGSSVDASRGSTACEGTAAQKPFDGRSEPAEGPVAQASSERSLSKTEREALKRRSRREKLKERKMNCFLCRQRGHSIRTCPRNQVIAAAEMESDAGTPGAGICYRCGSLEHALAQCSKKHDSSNPYPFAKCFICKQTGHLAGQCPENDKGLYPNGGSCRFCGSVRHLARDCKPAQQEAGITALGTMDLSQGGDDDDVFVAFRKMEREQHAPEKKRAPQDDDGTSTSAQPRPAKARRVVKFF</sequence>
<feature type="region of interest" description="Disordered" evidence="2">
    <location>
        <begin position="1"/>
        <end position="87"/>
    </location>
</feature>
<dbReference type="Gene3D" id="4.10.60.10">
    <property type="entry name" value="Zinc finger, CCHC-type"/>
    <property type="match status" value="2"/>
</dbReference>
<evidence type="ECO:0000313" key="5">
    <source>
        <dbReference type="Proteomes" id="UP001527925"/>
    </source>
</evidence>
<keyword evidence="1" id="KW-0862">Zinc</keyword>
<keyword evidence="1" id="KW-0479">Metal-binding</keyword>
<evidence type="ECO:0000259" key="3">
    <source>
        <dbReference type="PROSITE" id="PS50158"/>
    </source>
</evidence>
<feature type="domain" description="CCHC-type" evidence="3">
    <location>
        <begin position="159"/>
        <end position="175"/>
    </location>
</feature>
<reference evidence="4 5" key="1">
    <citation type="submission" date="2023-09" db="EMBL/GenBank/DDBJ databases">
        <title>Pangenome analysis of Batrachochytrium dendrobatidis and related Chytrids.</title>
        <authorList>
            <person name="Yacoub M.N."/>
            <person name="Stajich J.E."/>
            <person name="James T.Y."/>
        </authorList>
    </citation>
    <scope>NUCLEOTIDE SEQUENCE [LARGE SCALE GENOMIC DNA]</scope>
    <source>
        <strain evidence="4 5">JEL0888</strain>
    </source>
</reference>
<feature type="compositionally biased region" description="Basic and acidic residues" evidence="2">
    <location>
        <begin position="71"/>
        <end position="81"/>
    </location>
</feature>
<dbReference type="SUPFAM" id="SSF57756">
    <property type="entry name" value="Retrovirus zinc finger-like domains"/>
    <property type="match status" value="2"/>
</dbReference>
<dbReference type="PANTHER" id="PTHR46242">
    <property type="entry name" value="ZINC FINGER CCHC DOMAIN-CONTAINING PROTEIN 9 ZCCHC9"/>
    <property type="match status" value="1"/>
</dbReference>
<feature type="region of interest" description="Disordered" evidence="2">
    <location>
        <begin position="228"/>
        <end position="270"/>
    </location>
</feature>
<evidence type="ECO:0000256" key="1">
    <source>
        <dbReference type="PROSITE-ProRule" id="PRU00047"/>
    </source>
</evidence>
<keyword evidence="1" id="KW-0863">Zinc-finger</keyword>
<dbReference type="PROSITE" id="PS50158">
    <property type="entry name" value="ZF_CCHC"/>
    <property type="match status" value="1"/>
</dbReference>
<dbReference type="PANTHER" id="PTHR46242:SF1">
    <property type="entry name" value="ZINC FINGER CCHC DOMAIN-CONTAINING PROTEIN 9"/>
    <property type="match status" value="1"/>
</dbReference>
<name>A0ABR4NL17_9FUNG</name>
<keyword evidence="5" id="KW-1185">Reference proteome</keyword>
<dbReference type="EMBL" id="JADGIZ020000001">
    <property type="protein sequence ID" value="KAL2920225.1"/>
    <property type="molecule type" value="Genomic_DNA"/>
</dbReference>
<dbReference type="Proteomes" id="UP001527925">
    <property type="component" value="Unassembled WGS sequence"/>
</dbReference>
<proteinExistence type="predicted"/>
<feature type="compositionally biased region" description="Basic residues" evidence="2">
    <location>
        <begin position="261"/>
        <end position="270"/>
    </location>
</feature>
<evidence type="ECO:0000313" key="4">
    <source>
        <dbReference type="EMBL" id="KAL2920225.1"/>
    </source>
</evidence>
<gene>
    <name evidence="4" type="primary">ZCCHC9</name>
    <name evidence="4" type="ORF">HK105_200293</name>
</gene>
<dbReference type="InterPro" id="IPR036875">
    <property type="entry name" value="Znf_CCHC_sf"/>
</dbReference>
<dbReference type="InterPro" id="IPR042246">
    <property type="entry name" value="ZCCHC9"/>
</dbReference>
<protein>
    <submittedName>
        <fullName evidence="4">Zinc finger CCHC domain-containing protein 9</fullName>
    </submittedName>
</protein>
<dbReference type="InterPro" id="IPR001878">
    <property type="entry name" value="Znf_CCHC"/>
</dbReference>
<organism evidence="4 5">
    <name type="scientific">Polyrhizophydium stewartii</name>
    <dbReference type="NCBI Taxonomy" id="2732419"/>
    <lineage>
        <taxon>Eukaryota</taxon>
        <taxon>Fungi</taxon>
        <taxon>Fungi incertae sedis</taxon>
        <taxon>Chytridiomycota</taxon>
        <taxon>Chytridiomycota incertae sedis</taxon>
        <taxon>Chytridiomycetes</taxon>
        <taxon>Rhizophydiales</taxon>
        <taxon>Rhizophydiales incertae sedis</taxon>
        <taxon>Polyrhizophydium</taxon>
    </lineage>
</organism>
<dbReference type="Pfam" id="PF00098">
    <property type="entry name" value="zf-CCHC"/>
    <property type="match status" value="1"/>
</dbReference>
<accession>A0ABR4NL17</accession>